<gene>
    <name evidence="2" type="ORF">EJB05_56337</name>
</gene>
<name>A0A5J9SIR7_9POAL</name>
<feature type="compositionally biased region" description="Basic and acidic residues" evidence="1">
    <location>
        <begin position="104"/>
        <end position="117"/>
    </location>
</feature>
<keyword evidence="3" id="KW-1185">Reference proteome</keyword>
<sequence>MQGEIKAMLKITVRAWRKIGPKGRTCALLCRHSSQLKMKQALRLAAGLSRTLDDSTGPSHFAAYPMFTTSEAFLYTPGSTRPAVRSAPPPRRTYIAPPQQLEVKTNDEEPMGRHGPKIEKITPISKSHNRVVVLNH</sequence>
<dbReference type="AlphaFoldDB" id="A0A5J9SIR7"/>
<dbReference type="Gramene" id="TVT98365">
    <property type="protein sequence ID" value="TVT98365"/>
    <property type="gene ID" value="EJB05_56337"/>
</dbReference>
<proteinExistence type="predicted"/>
<comment type="caution">
    <text evidence="2">The sequence shown here is derived from an EMBL/GenBank/DDBJ whole genome shotgun (WGS) entry which is preliminary data.</text>
</comment>
<organism evidence="2 3">
    <name type="scientific">Eragrostis curvula</name>
    <name type="common">weeping love grass</name>
    <dbReference type="NCBI Taxonomy" id="38414"/>
    <lineage>
        <taxon>Eukaryota</taxon>
        <taxon>Viridiplantae</taxon>
        <taxon>Streptophyta</taxon>
        <taxon>Embryophyta</taxon>
        <taxon>Tracheophyta</taxon>
        <taxon>Spermatophyta</taxon>
        <taxon>Magnoliopsida</taxon>
        <taxon>Liliopsida</taxon>
        <taxon>Poales</taxon>
        <taxon>Poaceae</taxon>
        <taxon>PACMAD clade</taxon>
        <taxon>Chloridoideae</taxon>
        <taxon>Eragrostideae</taxon>
        <taxon>Eragrostidinae</taxon>
        <taxon>Eragrostis</taxon>
    </lineage>
</organism>
<evidence type="ECO:0000313" key="3">
    <source>
        <dbReference type="Proteomes" id="UP000324897"/>
    </source>
</evidence>
<feature type="non-terminal residue" evidence="2">
    <location>
        <position position="1"/>
    </location>
</feature>
<accession>A0A5J9SIR7</accession>
<evidence type="ECO:0000313" key="2">
    <source>
        <dbReference type="EMBL" id="TVT98365.1"/>
    </source>
</evidence>
<protein>
    <submittedName>
        <fullName evidence="2">Uncharacterized protein</fullName>
    </submittedName>
</protein>
<reference evidence="2 3" key="1">
    <citation type="journal article" date="2019" name="Sci. Rep.">
        <title>A high-quality genome of Eragrostis curvula grass provides insights into Poaceae evolution and supports new strategies to enhance forage quality.</title>
        <authorList>
            <person name="Carballo J."/>
            <person name="Santos B.A.C.M."/>
            <person name="Zappacosta D."/>
            <person name="Garbus I."/>
            <person name="Selva J.P."/>
            <person name="Gallo C.A."/>
            <person name="Diaz A."/>
            <person name="Albertini E."/>
            <person name="Caccamo M."/>
            <person name="Echenique V."/>
        </authorList>
    </citation>
    <scope>NUCLEOTIDE SEQUENCE [LARGE SCALE GENOMIC DNA]</scope>
    <source>
        <strain evidence="3">cv. Victoria</strain>
        <tissue evidence="2">Leaf</tissue>
    </source>
</reference>
<feature type="region of interest" description="Disordered" evidence="1">
    <location>
        <begin position="78"/>
        <end position="117"/>
    </location>
</feature>
<dbReference type="Proteomes" id="UP000324897">
    <property type="component" value="Unassembled WGS sequence"/>
</dbReference>
<evidence type="ECO:0000256" key="1">
    <source>
        <dbReference type="SAM" id="MobiDB-lite"/>
    </source>
</evidence>
<dbReference type="EMBL" id="RWGY01000868">
    <property type="protein sequence ID" value="TVT98365.1"/>
    <property type="molecule type" value="Genomic_DNA"/>
</dbReference>